<evidence type="ECO:0000256" key="1">
    <source>
        <dbReference type="SAM" id="SignalP"/>
    </source>
</evidence>
<dbReference type="AlphaFoldDB" id="A0AAV7XPK0"/>
<sequence>MRAATWLLVAVLCLRRLSVAGYTPGDSVQLSAGTFSAASHIFTGFGSILPPWLTVPFVPPLLCDTNAITVQTCAWQCNTFGLGYGCINGRCVCKCDHQVTDCVDTCAAACPAIAGRAGSCNGTYCNCDGARVPTVLPLPCNSTNGINACALHCTENAGLSWGCKSDICTCNCDVAAFGTWPSCQVACLLTQGTPKGRCGLDKYCTCG</sequence>
<gene>
    <name evidence="2" type="ORF">ONE63_008038</name>
</gene>
<reference evidence="2" key="1">
    <citation type="submission" date="2022-12" db="EMBL/GenBank/DDBJ databases">
        <title>Chromosome-level genome assembly of the bean flower thrips Megalurothrips usitatus.</title>
        <authorList>
            <person name="Ma L."/>
            <person name="Liu Q."/>
            <person name="Li H."/>
            <person name="Cai W."/>
        </authorList>
    </citation>
    <scope>NUCLEOTIDE SEQUENCE</scope>
    <source>
        <strain evidence="2">Cailab_2022a</strain>
    </source>
</reference>
<comment type="caution">
    <text evidence="2">The sequence shown here is derived from an EMBL/GenBank/DDBJ whole genome shotgun (WGS) entry which is preliminary data.</text>
</comment>
<dbReference type="Proteomes" id="UP001075354">
    <property type="component" value="Chromosome 5"/>
</dbReference>
<evidence type="ECO:0000313" key="3">
    <source>
        <dbReference type="Proteomes" id="UP001075354"/>
    </source>
</evidence>
<keyword evidence="3" id="KW-1185">Reference proteome</keyword>
<evidence type="ECO:0000313" key="2">
    <source>
        <dbReference type="EMBL" id="KAJ1528124.1"/>
    </source>
</evidence>
<proteinExistence type="predicted"/>
<protein>
    <submittedName>
        <fullName evidence="2">Uncharacterized protein</fullName>
    </submittedName>
</protein>
<name>A0AAV7XPK0_9NEOP</name>
<feature type="signal peptide" evidence="1">
    <location>
        <begin position="1"/>
        <end position="21"/>
    </location>
</feature>
<accession>A0AAV7XPK0</accession>
<feature type="chain" id="PRO_5043496521" evidence="1">
    <location>
        <begin position="22"/>
        <end position="207"/>
    </location>
</feature>
<dbReference type="EMBL" id="JAPTSV010000005">
    <property type="protein sequence ID" value="KAJ1528124.1"/>
    <property type="molecule type" value="Genomic_DNA"/>
</dbReference>
<organism evidence="2 3">
    <name type="scientific">Megalurothrips usitatus</name>
    <name type="common">bean blossom thrips</name>
    <dbReference type="NCBI Taxonomy" id="439358"/>
    <lineage>
        <taxon>Eukaryota</taxon>
        <taxon>Metazoa</taxon>
        <taxon>Ecdysozoa</taxon>
        <taxon>Arthropoda</taxon>
        <taxon>Hexapoda</taxon>
        <taxon>Insecta</taxon>
        <taxon>Pterygota</taxon>
        <taxon>Neoptera</taxon>
        <taxon>Paraneoptera</taxon>
        <taxon>Thysanoptera</taxon>
        <taxon>Terebrantia</taxon>
        <taxon>Thripoidea</taxon>
        <taxon>Thripidae</taxon>
        <taxon>Megalurothrips</taxon>
    </lineage>
</organism>
<keyword evidence="1" id="KW-0732">Signal</keyword>